<sequence>MSLLRPSNLALGLACLSSLATAAHIEVTVGKDSKLEFNPPSIKAEIGDTITYKFFSKVFRTTPLLSRHLPTPASYKKTAYFLASLLVHLRMSPPPQTSPLLSTTQNPCGSTDLGANMYQPPNQWEPLPKRHGSCCQRVRRLRAGEKGGFQLTLGSPETGNTFDAYKAKAQQAVTPSTPAVGTLPLGGLRKLHIDVGFNGELMFNPNNVTELVGTVVEFSYNPANHSIVQSSFDKPCQPIERDGGGFVAPFVPTKQAPSGVTFEVTLTNADPIWFYCAQTTKSHCQSGMLGSINAATEGDKTFQAFKDLAAKAPPSTIGSETPLVGALKLNGTFIANVGGSVLDITTLDPALGGQIPPPGMNYPPYIGGMAGGNQPANYNWGNNITDEAVAILRALQYIDNFIVALLLEGFNLISQGQWSAAYPNSIKQTLGSLVAQSLIHRRTYTDTLQHFGKDVVPVCDKYNLATALTDVDTWLATVLTGLHLSIGATLDALSVIGASDPWATPALATGIGSQARMSALVNLMQNHVAAAAPREVLLPTSLATSYVAAHYATDSSCAPPSDGKAKAIAKLVIKDKTLQTDTNRVKEVTVEIPEDKKGDGLFIAWLGPWGGLKYTSVDGISGKAVVPDSLSGHVWAVMTSKSDVPAADIETVAVAGPEIMWVSQQWSVTDL</sequence>
<dbReference type="PANTHER" id="PTHR34883:SF15">
    <property type="entry name" value="EXTRACELLULAR SERINE-RICH PROTEIN"/>
    <property type="match status" value="1"/>
</dbReference>
<gene>
    <name evidence="2" type="ORF">RRF57_000239</name>
</gene>
<dbReference type="CDD" id="cd00920">
    <property type="entry name" value="Cupredoxin"/>
    <property type="match status" value="1"/>
</dbReference>
<feature type="signal peptide" evidence="1">
    <location>
        <begin position="1"/>
        <end position="22"/>
    </location>
</feature>
<dbReference type="EMBL" id="JAWHQM010000001">
    <property type="protein sequence ID" value="KAK5624523.1"/>
    <property type="molecule type" value="Genomic_DNA"/>
</dbReference>
<dbReference type="Proteomes" id="UP001305414">
    <property type="component" value="Unassembled WGS sequence"/>
</dbReference>
<dbReference type="AlphaFoldDB" id="A0AAN7U9U4"/>
<evidence type="ECO:0000313" key="3">
    <source>
        <dbReference type="Proteomes" id="UP001305414"/>
    </source>
</evidence>
<dbReference type="InterPro" id="IPR052953">
    <property type="entry name" value="Ser-rich/MCO-related"/>
</dbReference>
<dbReference type="InterPro" id="IPR008972">
    <property type="entry name" value="Cupredoxin"/>
</dbReference>
<keyword evidence="1" id="KW-0732">Signal</keyword>
<comment type="caution">
    <text evidence="2">The sequence shown here is derived from an EMBL/GenBank/DDBJ whole genome shotgun (WGS) entry which is preliminary data.</text>
</comment>
<reference evidence="2 3" key="1">
    <citation type="submission" date="2023-10" db="EMBL/GenBank/DDBJ databases">
        <title>Draft genome sequence of Xylaria bambusicola isolate GMP-LS, the root and basal stem rot pathogen of sugarcane in Indonesia.</title>
        <authorList>
            <person name="Selvaraj P."/>
            <person name="Muralishankar V."/>
            <person name="Muruganantham S."/>
            <person name="Sp S."/>
            <person name="Haryani S."/>
            <person name="Lau K.J.X."/>
            <person name="Naqvi N.I."/>
        </authorList>
    </citation>
    <scope>NUCLEOTIDE SEQUENCE [LARGE SCALE GENOMIC DNA]</scope>
    <source>
        <strain evidence="2">GMP-LS</strain>
    </source>
</reference>
<dbReference type="PANTHER" id="PTHR34883">
    <property type="entry name" value="SERINE-RICH PROTEIN, PUTATIVE-RELATED-RELATED"/>
    <property type="match status" value="1"/>
</dbReference>
<evidence type="ECO:0000256" key="1">
    <source>
        <dbReference type="SAM" id="SignalP"/>
    </source>
</evidence>
<dbReference type="Gene3D" id="2.60.40.420">
    <property type="entry name" value="Cupredoxins - blue copper proteins"/>
    <property type="match status" value="1"/>
</dbReference>
<dbReference type="SUPFAM" id="SSF49503">
    <property type="entry name" value="Cupredoxins"/>
    <property type="match status" value="1"/>
</dbReference>
<accession>A0AAN7U9U4</accession>
<keyword evidence="3" id="KW-1185">Reference proteome</keyword>
<evidence type="ECO:0000313" key="2">
    <source>
        <dbReference type="EMBL" id="KAK5624523.1"/>
    </source>
</evidence>
<protein>
    <submittedName>
        <fullName evidence="2">Uncharacterized protein</fullName>
    </submittedName>
</protein>
<feature type="chain" id="PRO_5043055314" evidence="1">
    <location>
        <begin position="23"/>
        <end position="671"/>
    </location>
</feature>
<organism evidence="2 3">
    <name type="scientific">Xylaria bambusicola</name>
    <dbReference type="NCBI Taxonomy" id="326684"/>
    <lineage>
        <taxon>Eukaryota</taxon>
        <taxon>Fungi</taxon>
        <taxon>Dikarya</taxon>
        <taxon>Ascomycota</taxon>
        <taxon>Pezizomycotina</taxon>
        <taxon>Sordariomycetes</taxon>
        <taxon>Xylariomycetidae</taxon>
        <taxon>Xylariales</taxon>
        <taxon>Xylariaceae</taxon>
        <taxon>Xylaria</taxon>
    </lineage>
</organism>
<proteinExistence type="predicted"/>
<name>A0AAN7U9U4_9PEZI</name>